<name>A0A1M6GY53_9FIRM</name>
<gene>
    <name evidence="1" type="primary">sfsA</name>
    <name evidence="4" type="ORF">SAMN02745691_01427</name>
</gene>
<protein>
    <recommendedName>
        <fullName evidence="1">Sugar fermentation stimulation protein homolog</fullName>
    </recommendedName>
</protein>
<evidence type="ECO:0000313" key="4">
    <source>
        <dbReference type="EMBL" id="SHJ14908.1"/>
    </source>
</evidence>
<dbReference type="Gene3D" id="2.40.50.580">
    <property type="match status" value="1"/>
</dbReference>
<dbReference type="OrthoDB" id="9802365at2"/>
<dbReference type="Proteomes" id="UP000184342">
    <property type="component" value="Unassembled WGS sequence"/>
</dbReference>
<keyword evidence="5" id="KW-1185">Reference proteome</keyword>
<dbReference type="EMBL" id="FQYT01000013">
    <property type="protein sequence ID" value="SHJ14908.1"/>
    <property type="molecule type" value="Genomic_DNA"/>
</dbReference>
<dbReference type="Gene3D" id="3.40.1350.60">
    <property type="match status" value="1"/>
</dbReference>
<dbReference type="CDD" id="cd22359">
    <property type="entry name" value="SfsA-like_bacterial"/>
    <property type="match status" value="1"/>
</dbReference>
<feature type="domain" description="Sugar fermentation stimulation protein C-terminal" evidence="2">
    <location>
        <begin position="80"/>
        <end position="211"/>
    </location>
</feature>
<dbReference type="STRING" id="1122934.SAMN02745691_01427"/>
<evidence type="ECO:0000256" key="1">
    <source>
        <dbReference type="HAMAP-Rule" id="MF_00095"/>
    </source>
</evidence>
<dbReference type="NCBIfam" id="TIGR00230">
    <property type="entry name" value="sfsA"/>
    <property type="match status" value="1"/>
</dbReference>
<feature type="domain" description="SfsA N-terminal OB" evidence="3">
    <location>
        <begin position="12"/>
        <end position="77"/>
    </location>
</feature>
<comment type="similarity">
    <text evidence="1">Belongs to the SfsA family.</text>
</comment>
<sequence>MIYNNVISGKFIDRPNRFIANVEVEGISRVCHVKNTGRCKEILLPGTDVFLQHLPSPSRKTSYDLISAYKGNKIINIDSQAPNKIFMEFLQQGKLIPDITHIKPECRHLNSRFDFYVESGDRKMFIEVKGVTLEKNGVMKFPDAPTERGVRHVNELCECIREGFEAYVIFVIQMKGAKYFTPNMDTHPKFGLVLEEAKQQGVKVLAFECEAGDDYIFITDEVPVIPGIA</sequence>
<dbReference type="Pfam" id="PF17746">
    <property type="entry name" value="SfsA_N"/>
    <property type="match status" value="1"/>
</dbReference>
<reference evidence="4 5" key="1">
    <citation type="submission" date="2016-11" db="EMBL/GenBank/DDBJ databases">
        <authorList>
            <person name="Jaros S."/>
            <person name="Januszkiewicz K."/>
            <person name="Wedrychowicz H."/>
        </authorList>
    </citation>
    <scope>NUCLEOTIDE SEQUENCE [LARGE SCALE GENOMIC DNA]</scope>
    <source>
        <strain evidence="4 5">DSM 15970</strain>
    </source>
</reference>
<organism evidence="4 5">
    <name type="scientific">Parasporobacterium paucivorans DSM 15970</name>
    <dbReference type="NCBI Taxonomy" id="1122934"/>
    <lineage>
        <taxon>Bacteria</taxon>
        <taxon>Bacillati</taxon>
        <taxon>Bacillota</taxon>
        <taxon>Clostridia</taxon>
        <taxon>Lachnospirales</taxon>
        <taxon>Lachnospiraceae</taxon>
        <taxon>Parasporobacterium</taxon>
    </lineage>
</organism>
<evidence type="ECO:0000313" key="5">
    <source>
        <dbReference type="Proteomes" id="UP000184342"/>
    </source>
</evidence>
<evidence type="ECO:0000259" key="2">
    <source>
        <dbReference type="Pfam" id="PF03749"/>
    </source>
</evidence>
<dbReference type="InterPro" id="IPR005224">
    <property type="entry name" value="SfsA"/>
</dbReference>
<evidence type="ECO:0000259" key="3">
    <source>
        <dbReference type="Pfam" id="PF17746"/>
    </source>
</evidence>
<dbReference type="PANTHER" id="PTHR30545">
    <property type="entry name" value="SUGAR FERMENTATION STIMULATION PROTEIN A"/>
    <property type="match status" value="1"/>
</dbReference>
<dbReference type="InterPro" id="IPR041465">
    <property type="entry name" value="SfsA_N"/>
</dbReference>
<dbReference type="GO" id="GO:0003677">
    <property type="term" value="F:DNA binding"/>
    <property type="evidence" value="ECO:0007669"/>
    <property type="project" value="InterPro"/>
</dbReference>
<proteinExistence type="inferred from homology"/>
<dbReference type="PANTHER" id="PTHR30545:SF2">
    <property type="entry name" value="SUGAR FERMENTATION STIMULATION PROTEIN A"/>
    <property type="match status" value="1"/>
</dbReference>
<dbReference type="AlphaFoldDB" id="A0A1M6GY53"/>
<dbReference type="InterPro" id="IPR040452">
    <property type="entry name" value="SfsA_C"/>
</dbReference>
<dbReference type="Pfam" id="PF03749">
    <property type="entry name" value="SfsA"/>
    <property type="match status" value="1"/>
</dbReference>
<accession>A0A1M6GY53</accession>
<dbReference type="HAMAP" id="MF_00095">
    <property type="entry name" value="SfsA"/>
    <property type="match status" value="1"/>
</dbReference>